<dbReference type="Gene3D" id="1.10.510.10">
    <property type="entry name" value="Transferase(Phosphotransferase) domain 1"/>
    <property type="match status" value="1"/>
</dbReference>
<evidence type="ECO:0000313" key="5">
    <source>
        <dbReference type="Proteomes" id="UP000626109"/>
    </source>
</evidence>
<dbReference type="SUPFAM" id="SSF56112">
    <property type="entry name" value="Protein kinase-like (PK-like)"/>
    <property type="match status" value="1"/>
</dbReference>
<feature type="domain" description="Protein kinase" evidence="3">
    <location>
        <begin position="1"/>
        <end position="201"/>
    </location>
</feature>
<dbReference type="InterPro" id="IPR011009">
    <property type="entry name" value="Kinase-like_dom_sf"/>
</dbReference>
<proteinExistence type="predicted"/>
<protein>
    <recommendedName>
        <fullName evidence="6">Non-specific serine/threonine protein kinase</fullName>
    </recommendedName>
</protein>
<feature type="domain" description="PH" evidence="2">
    <location>
        <begin position="276"/>
        <end position="316"/>
    </location>
</feature>
<dbReference type="InterPro" id="IPR052751">
    <property type="entry name" value="Plant_MAPKKK"/>
</dbReference>
<name>A0A813I916_POLGL</name>
<dbReference type="Pfam" id="PF00069">
    <property type="entry name" value="Pkinase"/>
    <property type="match status" value="1"/>
</dbReference>
<dbReference type="Proteomes" id="UP000626109">
    <property type="component" value="Unassembled WGS sequence"/>
</dbReference>
<dbReference type="PANTHER" id="PTHR48011">
    <property type="entry name" value="CCR4-NOT TRANSCRIPTIONAL COMPLEX SUBUNIT CAF120-RELATED"/>
    <property type="match status" value="1"/>
</dbReference>
<evidence type="ECO:0000259" key="2">
    <source>
        <dbReference type="PROSITE" id="PS50003"/>
    </source>
</evidence>
<organism evidence="4 5">
    <name type="scientific">Polarella glacialis</name>
    <name type="common">Dinoflagellate</name>
    <dbReference type="NCBI Taxonomy" id="89957"/>
    <lineage>
        <taxon>Eukaryota</taxon>
        <taxon>Sar</taxon>
        <taxon>Alveolata</taxon>
        <taxon>Dinophyceae</taxon>
        <taxon>Suessiales</taxon>
        <taxon>Suessiaceae</taxon>
        <taxon>Polarella</taxon>
    </lineage>
</organism>
<dbReference type="AlphaFoldDB" id="A0A813I916"/>
<reference evidence="4" key="1">
    <citation type="submission" date="2021-02" db="EMBL/GenBank/DDBJ databases">
        <authorList>
            <person name="Dougan E. K."/>
            <person name="Rhodes N."/>
            <person name="Thang M."/>
            <person name="Chan C."/>
        </authorList>
    </citation>
    <scope>NUCLEOTIDE SEQUENCE</scope>
</reference>
<dbReference type="PANTHER" id="PTHR48011:SF18">
    <property type="entry name" value="MITOGEN-ACTIVATED PROTEIN KINASE KINASE KINASE 19-RELATED"/>
    <property type="match status" value="1"/>
</dbReference>
<dbReference type="GO" id="GO:0007165">
    <property type="term" value="P:signal transduction"/>
    <property type="evidence" value="ECO:0007669"/>
    <property type="project" value="TreeGrafter"/>
</dbReference>
<evidence type="ECO:0000313" key="4">
    <source>
        <dbReference type="EMBL" id="CAE8646368.1"/>
    </source>
</evidence>
<dbReference type="InterPro" id="IPR000719">
    <property type="entry name" value="Prot_kinase_dom"/>
</dbReference>
<dbReference type="InterPro" id="IPR008271">
    <property type="entry name" value="Ser/Thr_kinase_AS"/>
</dbReference>
<dbReference type="PROSITE" id="PS50011">
    <property type="entry name" value="PROTEIN_KINASE_DOM"/>
    <property type="match status" value="1"/>
</dbReference>
<dbReference type="GO" id="GO:0005524">
    <property type="term" value="F:ATP binding"/>
    <property type="evidence" value="ECO:0007669"/>
    <property type="project" value="InterPro"/>
</dbReference>
<sequence length="469" mass="53142">MVVAGLHAKGFVHLDLKPENLMMFNGRLKLIDVDGCVRAGSDVSIQDSSISFSPCYCAPEWARFLTEESESKIVARPHLDVWSIGMTLCELAILDPILKPTYANFLRNGHSHREAGFLFMDWLGSIKKAPLPKHIEGHDPEFFRMVTENLLVCDFRVRKTLCQCMDDVYFQNDGSSVLGRPSAKDKLERENSGKVGHSPHLPEEVIERKVRNRVEDLSSKAPVHKGTLWKLNTNGGIEDERYVGGVQRLENRRLVLIDASRLVAAKIEACEPSAYEFSFRITATSDEHESDINLVFAAESAEEYQKWTSRLTSAANMDGIMQTMRLGGEMAAELKTFRLTVKNRRMKVVDDEKDQFAAIFKAKLWKVKAEGDRSKEGDWFEREMWISKNGSLVYWSKKEDRDLVYYTSDDMARARFTLIPKDAAFKPWAFQVHLPPNGDVEFAPGEFAAETEACVVGLAGCCSWWLLLI</sequence>
<evidence type="ECO:0000259" key="3">
    <source>
        <dbReference type="PROSITE" id="PS50011"/>
    </source>
</evidence>
<evidence type="ECO:0008006" key="6">
    <source>
        <dbReference type="Google" id="ProtNLM"/>
    </source>
</evidence>
<feature type="compositionally biased region" description="Basic and acidic residues" evidence="1">
    <location>
        <begin position="182"/>
        <end position="192"/>
    </location>
</feature>
<evidence type="ECO:0000256" key="1">
    <source>
        <dbReference type="SAM" id="MobiDB-lite"/>
    </source>
</evidence>
<dbReference type="GO" id="GO:0004672">
    <property type="term" value="F:protein kinase activity"/>
    <property type="evidence" value="ECO:0007669"/>
    <property type="project" value="InterPro"/>
</dbReference>
<dbReference type="EMBL" id="CAJNNW010004370">
    <property type="protein sequence ID" value="CAE8646368.1"/>
    <property type="molecule type" value="Genomic_DNA"/>
</dbReference>
<dbReference type="SUPFAM" id="SSF50729">
    <property type="entry name" value="PH domain-like"/>
    <property type="match status" value="1"/>
</dbReference>
<gene>
    <name evidence="4" type="ORF">PGLA2088_LOCUS4744</name>
</gene>
<dbReference type="InterPro" id="IPR001849">
    <property type="entry name" value="PH_domain"/>
</dbReference>
<feature type="region of interest" description="Disordered" evidence="1">
    <location>
        <begin position="180"/>
        <end position="199"/>
    </location>
</feature>
<dbReference type="PROSITE" id="PS50003">
    <property type="entry name" value="PH_DOMAIN"/>
    <property type="match status" value="1"/>
</dbReference>
<dbReference type="PROSITE" id="PS00108">
    <property type="entry name" value="PROTEIN_KINASE_ST"/>
    <property type="match status" value="1"/>
</dbReference>
<comment type="caution">
    <text evidence="4">The sequence shown here is derived from an EMBL/GenBank/DDBJ whole genome shotgun (WGS) entry which is preliminary data.</text>
</comment>
<accession>A0A813I916</accession>